<feature type="transmembrane region" description="Helical" evidence="7">
    <location>
        <begin position="56"/>
        <end position="74"/>
    </location>
</feature>
<keyword evidence="6 7" id="KW-0472">Membrane</keyword>
<keyword evidence="10" id="KW-1185">Reference proteome</keyword>
<keyword evidence="3" id="KW-1003">Cell membrane</keyword>
<dbReference type="Pfam" id="PF04290">
    <property type="entry name" value="DctQ"/>
    <property type="match status" value="1"/>
</dbReference>
<organism evidence="9 10">
    <name type="scientific">Pseudahrensia aquimaris</name>
    <dbReference type="NCBI Taxonomy" id="744461"/>
    <lineage>
        <taxon>Bacteria</taxon>
        <taxon>Pseudomonadati</taxon>
        <taxon>Pseudomonadota</taxon>
        <taxon>Alphaproteobacteria</taxon>
        <taxon>Hyphomicrobiales</taxon>
        <taxon>Ahrensiaceae</taxon>
        <taxon>Pseudahrensia</taxon>
    </lineage>
</organism>
<comment type="caution">
    <text evidence="9">The sequence shown here is derived from an EMBL/GenBank/DDBJ whole genome shotgun (WGS) entry which is preliminary data.</text>
</comment>
<gene>
    <name evidence="9" type="ORF">ACFQ14_06650</name>
</gene>
<comment type="subcellular location">
    <subcellularLocation>
        <location evidence="7">Cell inner membrane</location>
        <topology evidence="7">Multi-pass membrane protein</topology>
    </subcellularLocation>
    <subcellularLocation>
        <location evidence="1">Cell membrane</location>
        <topology evidence="1">Multi-pass membrane protein</topology>
    </subcellularLocation>
</comment>
<evidence type="ECO:0000256" key="6">
    <source>
        <dbReference type="ARBA" id="ARBA00023136"/>
    </source>
</evidence>
<dbReference type="EMBL" id="JBHTJV010000003">
    <property type="protein sequence ID" value="MFD0916083.1"/>
    <property type="molecule type" value="Genomic_DNA"/>
</dbReference>
<keyword evidence="5 7" id="KW-1133">Transmembrane helix</keyword>
<comment type="similarity">
    <text evidence="7">Belongs to the TRAP transporter small permease family.</text>
</comment>
<evidence type="ECO:0000256" key="3">
    <source>
        <dbReference type="ARBA" id="ARBA00022475"/>
    </source>
</evidence>
<evidence type="ECO:0000313" key="10">
    <source>
        <dbReference type="Proteomes" id="UP001597101"/>
    </source>
</evidence>
<evidence type="ECO:0000256" key="2">
    <source>
        <dbReference type="ARBA" id="ARBA00022448"/>
    </source>
</evidence>
<evidence type="ECO:0000256" key="4">
    <source>
        <dbReference type="ARBA" id="ARBA00022692"/>
    </source>
</evidence>
<keyword evidence="2 7" id="KW-0813">Transport</keyword>
<evidence type="ECO:0000259" key="8">
    <source>
        <dbReference type="Pfam" id="PF04290"/>
    </source>
</evidence>
<evidence type="ECO:0000313" key="9">
    <source>
        <dbReference type="EMBL" id="MFD0916083.1"/>
    </source>
</evidence>
<protein>
    <recommendedName>
        <fullName evidence="7">TRAP transporter small permease protein</fullName>
    </recommendedName>
</protein>
<dbReference type="RefSeq" id="WP_377211918.1">
    <property type="nucleotide sequence ID" value="NZ_JBHTJV010000003.1"/>
</dbReference>
<evidence type="ECO:0000256" key="7">
    <source>
        <dbReference type="RuleBase" id="RU369079"/>
    </source>
</evidence>
<dbReference type="InterPro" id="IPR055348">
    <property type="entry name" value="DctQ"/>
</dbReference>
<comment type="subunit">
    <text evidence="7">The complex comprises the extracytoplasmic solute receptor protein and the two transmembrane proteins.</text>
</comment>
<proteinExistence type="inferred from homology"/>
<keyword evidence="4 7" id="KW-0812">Transmembrane</keyword>
<name>A0ABW3FF49_9HYPH</name>
<reference evidence="10" key="1">
    <citation type="journal article" date="2019" name="Int. J. Syst. Evol. Microbiol.">
        <title>The Global Catalogue of Microorganisms (GCM) 10K type strain sequencing project: providing services to taxonomists for standard genome sequencing and annotation.</title>
        <authorList>
            <consortium name="The Broad Institute Genomics Platform"/>
            <consortium name="The Broad Institute Genome Sequencing Center for Infectious Disease"/>
            <person name="Wu L."/>
            <person name="Ma J."/>
        </authorList>
    </citation>
    <scope>NUCLEOTIDE SEQUENCE [LARGE SCALE GENOMIC DNA]</scope>
    <source>
        <strain evidence="10">CCUG 60023</strain>
    </source>
</reference>
<feature type="transmembrane region" description="Helical" evidence="7">
    <location>
        <begin position="12"/>
        <end position="36"/>
    </location>
</feature>
<evidence type="ECO:0000256" key="1">
    <source>
        <dbReference type="ARBA" id="ARBA00004651"/>
    </source>
</evidence>
<accession>A0ABW3FF49</accession>
<keyword evidence="7" id="KW-0997">Cell inner membrane</keyword>
<sequence>MEKIDSWVDKLAVAMALLGGFVLIGIIVATCLSITGRELAVLGLGPISGDYEIVEIGTAFAVFSFLPLCTLRRAHATVDLMMPALGKWGNRISDLLVSVLMAVLSIVIAWRLFVGMGEKRLYLETTFILQFPVWIAYAICMAGALVFVVVALWSLVRTVSGGGSRV</sequence>
<dbReference type="Proteomes" id="UP001597101">
    <property type="component" value="Unassembled WGS sequence"/>
</dbReference>
<feature type="transmembrane region" description="Helical" evidence="7">
    <location>
        <begin position="134"/>
        <end position="156"/>
    </location>
</feature>
<feature type="domain" description="Tripartite ATP-independent periplasmic transporters DctQ component" evidence="8">
    <location>
        <begin position="26"/>
        <end position="159"/>
    </location>
</feature>
<evidence type="ECO:0000256" key="5">
    <source>
        <dbReference type="ARBA" id="ARBA00022989"/>
    </source>
</evidence>
<comment type="function">
    <text evidence="7">Part of the tripartite ATP-independent periplasmic (TRAP) transport system.</text>
</comment>
<feature type="transmembrane region" description="Helical" evidence="7">
    <location>
        <begin position="95"/>
        <end position="114"/>
    </location>
</feature>